<protein>
    <recommendedName>
        <fullName evidence="4">Sulfatase-like hydrolase/transferase</fullName>
    </recommendedName>
</protein>
<dbReference type="EMBL" id="BMVC01000004">
    <property type="protein sequence ID" value="GHC90994.1"/>
    <property type="molecule type" value="Genomic_DNA"/>
</dbReference>
<feature type="region of interest" description="Disordered" evidence="1">
    <location>
        <begin position="1"/>
        <end position="29"/>
    </location>
</feature>
<dbReference type="RefSeq" id="WP_268253598.1">
    <property type="nucleotide sequence ID" value="NZ_BMVC01000004.1"/>
</dbReference>
<evidence type="ECO:0000313" key="3">
    <source>
        <dbReference type="Proteomes" id="UP000638353"/>
    </source>
</evidence>
<dbReference type="Pfam" id="PF01663">
    <property type="entry name" value="Phosphodiest"/>
    <property type="match status" value="1"/>
</dbReference>
<reference evidence="2" key="1">
    <citation type="journal article" date="2014" name="Int. J. Syst. Evol. Microbiol.">
        <title>Complete genome sequence of Corynebacterium casei LMG S-19264T (=DSM 44701T), isolated from a smear-ripened cheese.</title>
        <authorList>
            <consortium name="US DOE Joint Genome Institute (JGI-PGF)"/>
            <person name="Walter F."/>
            <person name="Albersmeier A."/>
            <person name="Kalinowski J."/>
            <person name="Ruckert C."/>
        </authorList>
    </citation>
    <scope>NUCLEOTIDE SEQUENCE</scope>
    <source>
        <strain evidence="2">JCM 4637</strain>
    </source>
</reference>
<evidence type="ECO:0000313" key="2">
    <source>
        <dbReference type="EMBL" id="GHC90994.1"/>
    </source>
</evidence>
<feature type="compositionally biased region" description="Pro residues" evidence="1">
    <location>
        <begin position="19"/>
        <end position="28"/>
    </location>
</feature>
<accession>A0A918WX81</accession>
<evidence type="ECO:0000256" key="1">
    <source>
        <dbReference type="SAM" id="MobiDB-lite"/>
    </source>
</evidence>
<dbReference type="SUPFAM" id="SSF53649">
    <property type="entry name" value="Alkaline phosphatase-like"/>
    <property type="match status" value="1"/>
</dbReference>
<comment type="caution">
    <text evidence="2">The sequence shown here is derived from an EMBL/GenBank/DDBJ whole genome shotgun (WGS) entry which is preliminary data.</text>
</comment>
<dbReference type="Proteomes" id="UP000638353">
    <property type="component" value="Unassembled WGS sequence"/>
</dbReference>
<organism evidence="2 3">
    <name type="scientific">Streptomyces finlayi</name>
    <dbReference type="NCBI Taxonomy" id="67296"/>
    <lineage>
        <taxon>Bacteria</taxon>
        <taxon>Bacillati</taxon>
        <taxon>Actinomycetota</taxon>
        <taxon>Actinomycetes</taxon>
        <taxon>Kitasatosporales</taxon>
        <taxon>Streptomycetaceae</taxon>
        <taxon>Streptomyces</taxon>
    </lineage>
</organism>
<gene>
    <name evidence="2" type="ORF">GCM10010334_25520</name>
</gene>
<name>A0A918WX81_9ACTN</name>
<evidence type="ECO:0008006" key="4">
    <source>
        <dbReference type="Google" id="ProtNLM"/>
    </source>
</evidence>
<dbReference type="Gene3D" id="3.40.720.10">
    <property type="entry name" value="Alkaline Phosphatase, subunit A"/>
    <property type="match status" value="1"/>
</dbReference>
<proteinExistence type="predicted"/>
<reference evidence="2" key="2">
    <citation type="submission" date="2020-09" db="EMBL/GenBank/DDBJ databases">
        <authorList>
            <person name="Sun Q."/>
            <person name="Ohkuma M."/>
        </authorList>
    </citation>
    <scope>NUCLEOTIDE SEQUENCE</scope>
    <source>
        <strain evidence="2">JCM 4637</strain>
    </source>
</reference>
<dbReference type="InterPro" id="IPR017850">
    <property type="entry name" value="Alkaline_phosphatase_core_sf"/>
</dbReference>
<sequence>MPPRPTYPSTPATRLTDPRPTPTPPPGISPRKVLLLGLDGLRPDHVPRAPHLQDLAREGMFAVSPLYCSPAGVTGSGSGWATVLSGVWPDRNNVRDGNLVSRRSARFPDLLTRLKQHDPRHSTAALTCWTAFHQEEWYGGPILSGALDLRIGYDCDTDDPDAADAELTELAAEILSAHSPDLLFVHFGSLDLAGHAGGASLPRYAHSLAAVDRAVGRLLDTVRARPTYDDEDWLILVTNDHGHQDIGEVHNGPSPAERGWCLIAHGTGITPGSSRPDVRTVDVAPTALHHLGVPLDPAWGLDGRPVQLPLPTDPFDTLLPALSPAYDPLLIPLGTCGGTTSTPPPGWSTDPESGWRFTTDPHWTAQARARGRETFVRARGVFAVADAALRHGQGDGAHGAPFDATLHSAPYDTTQLISLTVEFMAHYRQHADGHATVTATFDDGPEQPLLRFGPSHDTANHGTETVARPFRLHVDVPAGAREMRLHWRLTTTGSGWFAVDGVHVTSGRLPALTLTTDTAMPEPGTDILVTAHGNVPPGTTWHLFSDLDWKSVPLGPGRWRVEVPSDAPRTPSWLTAEARWPGGGTYAETVVAVPHPDLNAAKQWTATGESGNADGGGRTWPSEILAGTTPGTEGDAVLCGGQAIRLTGTGSALTLLAGSAFYPGGGPGAVLLADGTRHPFDLYIPAWDTDAPDSPHPVAASSPDGTLHLYRLTVPLPPKAQVTGLLLPDCSDRPATYAPSPYVFDVRLEAP</sequence>
<dbReference type="AlphaFoldDB" id="A0A918WX81"/>
<dbReference type="InterPro" id="IPR002591">
    <property type="entry name" value="Phosphodiest/P_Trfase"/>
</dbReference>